<keyword evidence="1" id="KW-0732">Signal</keyword>
<keyword evidence="3" id="KW-1185">Reference proteome</keyword>
<feature type="chain" id="PRO_5047002636" description="Peptidase M23B" evidence="1">
    <location>
        <begin position="32"/>
        <end position="323"/>
    </location>
</feature>
<reference evidence="2 3" key="1">
    <citation type="journal article" date="2015" name="ISME J.">
        <title>Draft Genome Sequence of Streptomyces incarnatus NRRL8089, which Produces the Nucleoside Antibiotic Sinefungin.</title>
        <authorList>
            <person name="Oshima K."/>
            <person name="Hattori M."/>
            <person name="Shimizu H."/>
            <person name="Fukuda K."/>
            <person name="Nemoto M."/>
            <person name="Inagaki K."/>
            <person name="Tamura T."/>
        </authorList>
    </citation>
    <scope>NUCLEOTIDE SEQUENCE [LARGE SCALE GENOMIC DNA]</scope>
    <source>
        <strain evidence="2 3">NRRL 8089</strain>
    </source>
</reference>
<evidence type="ECO:0008006" key="4">
    <source>
        <dbReference type="Google" id="ProtNLM"/>
    </source>
</evidence>
<feature type="signal peptide" evidence="1">
    <location>
        <begin position="1"/>
        <end position="31"/>
    </location>
</feature>
<accession>A0ABM5TCU9</accession>
<dbReference type="Proteomes" id="UP000035366">
    <property type="component" value="Chromosome"/>
</dbReference>
<sequence length="323" mass="34215">MFRRSRRVRLRLAGAVAACVLALAACGTVSADRVGTHHDKGMPPQPPLSTTVDDWQDVAAALGRAGALFDGSVYRVPLPRTDLTVTSHGVTVKPGLALSGSANFARYQDGTMLMGDLVVTERELPKVTDALRQAGIAQTALHKHLLAQHPDIWWTHVHGMGDPVILAKGVKAALDVTGIPPTSQPPASQPPLALDTAAIDAALGTQGITGGGIYRFIFARSQPVTDGRHLLPHTLGITTEIGFQPLGDNRAAINGDFVLTTDETQNVIRALRRGGIGLVELHNHGQDEHPRLFFLHFWATGDGATLAQALRPALEATAVTPAS</sequence>
<dbReference type="InterPro" id="IPR011094">
    <property type="entry name" value="Uncharacterised_LppY/LpqO"/>
</dbReference>
<dbReference type="Pfam" id="PF07485">
    <property type="entry name" value="DUF1529"/>
    <property type="match status" value="2"/>
</dbReference>
<dbReference type="EMBL" id="CP011497">
    <property type="protein sequence ID" value="AKJ08615.1"/>
    <property type="molecule type" value="Genomic_DNA"/>
</dbReference>
<proteinExistence type="predicted"/>
<gene>
    <name evidence="2" type="ORF">ABB07_00695</name>
</gene>
<evidence type="ECO:0000313" key="2">
    <source>
        <dbReference type="EMBL" id="AKJ08615.1"/>
    </source>
</evidence>
<organism evidence="2 3">
    <name type="scientific">Streptomyces incarnatus</name>
    <dbReference type="NCBI Taxonomy" id="665007"/>
    <lineage>
        <taxon>Bacteria</taxon>
        <taxon>Bacillati</taxon>
        <taxon>Actinomycetota</taxon>
        <taxon>Actinomycetes</taxon>
        <taxon>Kitasatosporales</taxon>
        <taxon>Streptomycetaceae</taxon>
        <taxon>Streptomyces</taxon>
    </lineage>
</organism>
<evidence type="ECO:0000313" key="3">
    <source>
        <dbReference type="Proteomes" id="UP000035366"/>
    </source>
</evidence>
<dbReference type="PROSITE" id="PS51257">
    <property type="entry name" value="PROKAR_LIPOPROTEIN"/>
    <property type="match status" value="1"/>
</dbReference>
<evidence type="ECO:0000256" key="1">
    <source>
        <dbReference type="SAM" id="SignalP"/>
    </source>
</evidence>
<dbReference type="RefSeq" id="WP_208896733.1">
    <property type="nucleotide sequence ID" value="NZ_CP011497.1"/>
</dbReference>
<name>A0ABM5TCU9_9ACTN</name>
<protein>
    <recommendedName>
        <fullName evidence="4">Peptidase M23B</fullName>
    </recommendedName>
</protein>